<evidence type="ECO:0000256" key="1">
    <source>
        <dbReference type="SAM" id="MobiDB-lite"/>
    </source>
</evidence>
<sequence>MPSLLASLSGSQSKSTMQATSDKLAVDENTPSLPSSAAVQFRVLRAMKTAEFLKRKLWSFDALPRKFATCLSLWSTEQLEAEGSSLLQLLVSTHLRTSSSIKLEATDDEWKLIGEVLTSPATSKALVAATGHSINCLECPLHDTFIPILDDHRSLLVYLGAHHLCHGPSLSLFRIKPWFERHYGFFAEEALKVIRPKYISTRPAPRWLLMFRYRTTKGKTVKAPRLNTKTDKGKKAVNNRPVLGGTSELSSSSLPWLTSCQTMSQGQESHMPSIPLVKLEVGAHMPLIKLEAQPSLRPLKPRRTAKQVMSLDFILN</sequence>
<keyword evidence="3" id="KW-1185">Reference proteome</keyword>
<protein>
    <submittedName>
        <fullName evidence="2">Uncharacterized protein</fullName>
    </submittedName>
</protein>
<reference evidence="2 3" key="1">
    <citation type="journal article" date="2024" name="J Genomics">
        <title>Draft genome sequencing and assembly of Favolaschia claudopus CIRM-BRFM 2984 isolated from oak limbs.</title>
        <authorList>
            <person name="Navarro D."/>
            <person name="Drula E."/>
            <person name="Chaduli D."/>
            <person name="Cazenave R."/>
            <person name="Ahrendt S."/>
            <person name="Wang J."/>
            <person name="Lipzen A."/>
            <person name="Daum C."/>
            <person name="Barry K."/>
            <person name="Grigoriev I.V."/>
            <person name="Favel A."/>
            <person name="Rosso M.N."/>
            <person name="Martin F."/>
        </authorList>
    </citation>
    <scope>NUCLEOTIDE SEQUENCE [LARGE SCALE GENOMIC DNA]</scope>
    <source>
        <strain evidence="2 3">CIRM-BRFM 2984</strain>
    </source>
</reference>
<gene>
    <name evidence="2" type="ORF">R3P38DRAFT_2849256</name>
</gene>
<evidence type="ECO:0000313" key="2">
    <source>
        <dbReference type="EMBL" id="KAK7055845.1"/>
    </source>
</evidence>
<feature type="compositionally biased region" description="Polar residues" evidence="1">
    <location>
        <begin position="1"/>
        <end position="21"/>
    </location>
</feature>
<dbReference type="Proteomes" id="UP001362999">
    <property type="component" value="Unassembled WGS sequence"/>
</dbReference>
<feature type="region of interest" description="Disordered" evidence="1">
    <location>
        <begin position="1"/>
        <end position="32"/>
    </location>
</feature>
<dbReference type="AlphaFoldDB" id="A0AAW0DWI9"/>
<proteinExistence type="predicted"/>
<evidence type="ECO:0000313" key="3">
    <source>
        <dbReference type="Proteomes" id="UP001362999"/>
    </source>
</evidence>
<organism evidence="2 3">
    <name type="scientific">Favolaschia claudopus</name>
    <dbReference type="NCBI Taxonomy" id="2862362"/>
    <lineage>
        <taxon>Eukaryota</taxon>
        <taxon>Fungi</taxon>
        <taxon>Dikarya</taxon>
        <taxon>Basidiomycota</taxon>
        <taxon>Agaricomycotina</taxon>
        <taxon>Agaricomycetes</taxon>
        <taxon>Agaricomycetidae</taxon>
        <taxon>Agaricales</taxon>
        <taxon>Marasmiineae</taxon>
        <taxon>Mycenaceae</taxon>
        <taxon>Favolaschia</taxon>
    </lineage>
</organism>
<accession>A0AAW0DWI9</accession>
<dbReference type="EMBL" id="JAWWNJ010000005">
    <property type="protein sequence ID" value="KAK7055845.1"/>
    <property type="molecule type" value="Genomic_DNA"/>
</dbReference>
<name>A0AAW0DWI9_9AGAR</name>
<comment type="caution">
    <text evidence="2">The sequence shown here is derived from an EMBL/GenBank/DDBJ whole genome shotgun (WGS) entry which is preliminary data.</text>
</comment>